<dbReference type="InterPro" id="IPR001207">
    <property type="entry name" value="Transposase_mutator"/>
</dbReference>
<dbReference type="Proteomes" id="UP000320095">
    <property type="component" value="Unassembled WGS sequence"/>
</dbReference>
<evidence type="ECO:0000256" key="6">
    <source>
        <dbReference type="SAM" id="MobiDB-lite"/>
    </source>
</evidence>
<organism evidence="7 8">
    <name type="scientific">Mycolicibacterium hodleri</name>
    <dbReference type="NCBI Taxonomy" id="49897"/>
    <lineage>
        <taxon>Bacteria</taxon>
        <taxon>Bacillati</taxon>
        <taxon>Actinomycetota</taxon>
        <taxon>Actinomycetes</taxon>
        <taxon>Mycobacteriales</taxon>
        <taxon>Mycobacteriaceae</taxon>
        <taxon>Mycolicibacterium</taxon>
    </lineage>
</organism>
<evidence type="ECO:0000313" key="8">
    <source>
        <dbReference type="Proteomes" id="UP000320095"/>
    </source>
</evidence>
<evidence type="ECO:0000256" key="5">
    <source>
        <dbReference type="ARBA" id="ARBA00023172"/>
    </source>
</evidence>
<evidence type="ECO:0000256" key="4">
    <source>
        <dbReference type="ARBA" id="ARBA00023125"/>
    </source>
</evidence>
<keyword evidence="8" id="KW-1185">Reference proteome</keyword>
<feature type="region of interest" description="Disordered" evidence="6">
    <location>
        <begin position="64"/>
        <end position="85"/>
    </location>
</feature>
<comment type="function">
    <text evidence="1">Required for the transposition of the insertion element.</text>
</comment>
<gene>
    <name evidence="7" type="ORF">EAH80_11820</name>
</gene>
<comment type="similarity">
    <text evidence="2">Belongs to the transposase mutator family.</text>
</comment>
<evidence type="ECO:0000256" key="3">
    <source>
        <dbReference type="ARBA" id="ARBA00022578"/>
    </source>
</evidence>
<protein>
    <recommendedName>
        <fullName evidence="9">Transposase</fullName>
    </recommendedName>
</protein>
<accession>A0A502EA62</accession>
<keyword evidence="3" id="KW-0815">Transposition</keyword>
<dbReference type="GO" id="GO:0003677">
    <property type="term" value="F:DNA binding"/>
    <property type="evidence" value="ECO:0007669"/>
    <property type="project" value="UniProtKB-KW"/>
</dbReference>
<evidence type="ECO:0000313" key="7">
    <source>
        <dbReference type="EMBL" id="TPG34267.1"/>
    </source>
</evidence>
<reference evidence="7 8" key="1">
    <citation type="journal article" date="2019" name="Environ. Microbiol.">
        <title>Species interactions and distinct microbial communities in high Arctic permafrost affected cryosols are associated with the CH4 and CO2 gas fluxes.</title>
        <authorList>
            <person name="Altshuler I."/>
            <person name="Hamel J."/>
            <person name="Turney S."/>
            <person name="Magnuson E."/>
            <person name="Levesque R."/>
            <person name="Greer C."/>
            <person name="Whyte L.G."/>
        </authorList>
    </citation>
    <scope>NUCLEOTIDE SEQUENCE [LARGE SCALE GENOMIC DNA]</scope>
    <source>
        <strain evidence="7 8">S5.20</strain>
    </source>
</reference>
<comment type="caution">
    <text evidence="7">The sequence shown here is derived from an EMBL/GenBank/DDBJ whole genome shotgun (WGS) entry which is preliminary data.</text>
</comment>
<sequence length="85" mass="9748">MSTFWLNTGSCWAGGEWFVGHNSSDSHAHARLKAAITRQFSDATWERCRVYFMCNIGSAVRREARSTSSHRRSLDAPITCWPNRR</sequence>
<dbReference type="AlphaFoldDB" id="A0A502EA62"/>
<dbReference type="GO" id="GO:0006313">
    <property type="term" value="P:DNA transposition"/>
    <property type="evidence" value="ECO:0007669"/>
    <property type="project" value="InterPro"/>
</dbReference>
<evidence type="ECO:0008006" key="9">
    <source>
        <dbReference type="Google" id="ProtNLM"/>
    </source>
</evidence>
<name>A0A502EA62_9MYCO</name>
<dbReference type="EMBL" id="RCZG01000004">
    <property type="protein sequence ID" value="TPG34267.1"/>
    <property type="molecule type" value="Genomic_DNA"/>
</dbReference>
<dbReference type="Pfam" id="PF00872">
    <property type="entry name" value="Transposase_mut"/>
    <property type="match status" value="1"/>
</dbReference>
<dbReference type="GO" id="GO:0004803">
    <property type="term" value="F:transposase activity"/>
    <property type="evidence" value="ECO:0007669"/>
    <property type="project" value="InterPro"/>
</dbReference>
<evidence type="ECO:0000256" key="1">
    <source>
        <dbReference type="ARBA" id="ARBA00002190"/>
    </source>
</evidence>
<proteinExistence type="inferred from homology"/>
<evidence type="ECO:0000256" key="2">
    <source>
        <dbReference type="ARBA" id="ARBA00010961"/>
    </source>
</evidence>
<keyword evidence="5" id="KW-0233">DNA recombination</keyword>
<keyword evidence="4" id="KW-0238">DNA-binding</keyword>